<dbReference type="RefSeq" id="WP_130415691.1">
    <property type="nucleotide sequence ID" value="NZ_SHKX01000017.1"/>
</dbReference>
<keyword evidence="1" id="KW-0808">Transferase</keyword>
<sequence>MSQSQQVVLAVNNQRLVRNLRYSFTRKETLIAELMQNARRAGATQVSILYDVPSQILTVEDNGCGIRDFQRMLTVAESGWDEATKAEEHPFGMGFFSALFNACRVEISSLGKQMDFVTADALAFETLEVQEADEYIRGARIRLIGLSMSESQIAGAVKRYAMGFPIPVSYNGQQQSRPHALDQGDFQPCSIGQVHLTRSASYTVYLQGIQVHRSNHYLHFGKAIDTIIHLDNTFRGRMPDRDSLVDEPMAIERIRFCLKELWVRLLTEDKAQMSAQDFTSLYWRLARSWGLSDVFTDVPYLPAASLFCISETPHTVMEDEEYLTHQEQGVSQEQVLNGDVVLCDHLPDDEDDHHWPAATLADLSGWKVVRHIPVGHWSEAHTLSLASLKVSVDFERLSTFRFNGERVWCDVILCDSYTLRSGKHQVEVRNQAVFLESRELLIPSGSVGVEALRQVSTYAEYDDKSSLDDNALQADTKLLSDRVLAEFANLRGEGQADTLAKVLEAGNLAAFSVLKDCAFIVRLDAQLRPNVLELSEQQFQDVNQLVDGLMTASIAQ</sequence>
<gene>
    <name evidence="1" type="ORF">EV700_3216</name>
</gene>
<reference evidence="1 2" key="1">
    <citation type="submission" date="2019-02" db="EMBL/GenBank/DDBJ databases">
        <title>Genomic Encyclopedia of Type Strains, Phase IV (KMG-IV): sequencing the most valuable type-strain genomes for metagenomic binning, comparative biology and taxonomic classification.</title>
        <authorList>
            <person name="Goeker M."/>
        </authorList>
    </citation>
    <scope>NUCLEOTIDE SEQUENCE [LARGE SCALE GENOMIC DNA]</scope>
    <source>
        <strain evidence="1 2">DSM 105135</strain>
    </source>
</reference>
<name>A0A4Q7YHU2_9GAMM</name>
<dbReference type="Proteomes" id="UP000292423">
    <property type="component" value="Unassembled WGS sequence"/>
</dbReference>
<proteinExistence type="predicted"/>
<evidence type="ECO:0000313" key="1">
    <source>
        <dbReference type="EMBL" id="RZU36750.1"/>
    </source>
</evidence>
<dbReference type="Pfam" id="PF13589">
    <property type="entry name" value="HATPase_c_3"/>
    <property type="match status" value="1"/>
</dbReference>
<keyword evidence="2" id="KW-1185">Reference proteome</keyword>
<dbReference type="Gene3D" id="3.30.565.10">
    <property type="entry name" value="Histidine kinase-like ATPase, C-terminal domain"/>
    <property type="match status" value="1"/>
</dbReference>
<evidence type="ECO:0000313" key="2">
    <source>
        <dbReference type="Proteomes" id="UP000292423"/>
    </source>
</evidence>
<dbReference type="OrthoDB" id="7024458at2"/>
<dbReference type="SUPFAM" id="SSF55874">
    <property type="entry name" value="ATPase domain of HSP90 chaperone/DNA topoisomerase II/histidine kinase"/>
    <property type="match status" value="1"/>
</dbReference>
<dbReference type="AlphaFoldDB" id="A0A4Q7YHU2"/>
<organism evidence="1 2">
    <name type="scientific">Fluviicoccus keumensis</name>
    <dbReference type="NCBI Taxonomy" id="1435465"/>
    <lineage>
        <taxon>Bacteria</taxon>
        <taxon>Pseudomonadati</taxon>
        <taxon>Pseudomonadota</taxon>
        <taxon>Gammaproteobacteria</taxon>
        <taxon>Moraxellales</taxon>
        <taxon>Moraxellaceae</taxon>
        <taxon>Fluviicoccus</taxon>
    </lineage>
</organism>
<dbReference type="GO" id="GO:0016301">
    <property type="term" value="F:kinase activity"/>
    <property type="evidence" value="ECO:0007669"/>
    <property type="project" value="UniProtKB-KW"/>
</dbReference>
<accession>A0A4Q7YHU2</accession>
<protein>
    <submittedName>
        <fullName evidence="1">Histidine kinase/DNA gyrase B/HSP90-like ATPase</fullName>
    </submittedName>
</protein>
<dbReference type="InterPro" id="IPR036890">
    <property type="entry name" value="HATPase_C_sf"/>
</dbReference>
<dbReference type="EMBL" id="SHKX01000017">
    <property type="protein sequence ID" value="RZU36750.1"/>
    <property type="molecule type" value="Genomic_DNA"/>
</dbReference>
<comment type="caution">
    <text evidence="1">The sequence shown here is derived from an EMBL/GenBank/DDBJ whole genome shotgun (WGS) entry which is preliminary data.</text>
</comment>
<keyword evidence="1" id="KW-0418">Kinase</keyword>